<dbReference type="InterPro" id="IPR004794">
    <property type="entry name" value="Eubact_RibD"/>
</dbReference>
<comment type="pathway">
    <text evidence="2 12">Cofactor biosynthesis; riboflavin biosynthesis; 5-amino-6-(D-ribitylamino)uracil from GTP: step 2/4.</text>
</comment>
<sequence length="371" mass="37996">MRAALSLAARGLGRTWPNPAVGCMLVRDGAVVGRGWTQPGGRPHAETEALARARAFSGGAEGATAYVTLEPCNHYGKTPPCALALVEAKVARVVVACQDPDPRVAGGGLTRLRDAGIAVTTGICEAEALALNEGFFNRITQGRPLVTLKVASTLDGRIATATGKSQWITGPTARAWGHRLRASHDAILVGIGTALADDPELSCRLPGLEDRSPVRVVVDSSLRLPPTAKLATGARTIPTWVVTGPTPDSAAYSARAEALTALGVELIPVAAGPDGRVDPAAAMTALAARGITRVLVEGGASMAGALLGAGLVDRLEWFRAASLIGGDGLPAVAGFGVEALAAMARFERTAVRSAGADLAESYRRIGPEASV</sequence>
<evidence type="ECO:0000259" key="13">
    <source>
        <dbReference type="PROSITE" id="PS51747"/>
    </source>
</evidence>
<dbReference type="CDD" id="cd01284">
    <property type="entry name" value="Riboflavin_deaminase-reductase"/>
    <property type="match status" value="1"/>
</dbReference>
<dbReference type="NCBIfam" id="TIGR00326">
    <property type="entry name" value="eubact_ribD"/>
    <property type="match status" value="1"/>
</dbReference>
<comment type="similarity">
    <text evidence="4 12">In the N-terminal section; belongs to the cytidine and deoxycytidylate deaminase family.</text>
</comment>
<keyword evidence="8 12" id="KW-0862">Zinc</keyword>
<evidence type="ECO:0000256" key="3">
    <source>
        <dbReference type="ARBA" id="ARBA00004910"/>
    </source>
</evidence>
<dbReference type="PANTHER" id="PTHR38011:SF7">
    <property type="entry name" value="2,5-DIAMINO-6-RIBOSYLAMINO-4(3H)-PYRIMIDINONE 5'-PHOSPHATE REDUCTASE"/>
    <property type="match status" value="1"/>
</dbReference>
<keyword evidence="10 12" id="KW-0560">Oxidoreductase</keyword>
<evidence type="ECO:0000256" key="5">
    <source>
        <dbReference type="ARBA" id="ARBA00007417"/>
    </source>
</evidence>
<dbReference type="SUPFAM" id="SSF53927">
    <property type="entry name" value="Cytidine deaminase-like"/>
    <property type="match status" value="1"/>
</dbReference>
<dbReference type="InterPro" id="IPR016193">
    <property type="entry name" value="Cytidine_deaminase-like"/>
</dbReference>
<comment type="catalytic activity">
    <reaction evidence="12">
        <text>2,5-diamino-6-hydroxy-4-(5-phosphoribosylamino)-pyrimidine + H2O + H(+) = 5-amino-6-(5-phospho-D-ribosylamino)uracil + NH4(+)</text>
        <dbReference type="Rhea" id="RHEA:21868"/>
        <dbReference type="ChEBI" id="CHEBI:15377"/>
        <dbReference type="ChEBI" id="CHEBI:15378"/>
        <dbReference type="ChEBI" id="CHEBI:28938"/>
        <dbReference type="ChEBI" id="CHEBI:58453"/>
        <dbReference type="ChEBI" id="CHEBI:58614"/>
        <dbReference type="EC" id="3.5.4.26"/>
    </reaction>
</comment>
<evidence type="ECO:0000256" key="2">
    <source>
        <dbReference type="ARBA" id="ARBA00004882"/>
    </source>
</evidence>
<keyword evidence="12 14" id="KW-0378">Hydrolase</keyword>
<evidence type="ECO:0000256" key="8">
    <source>
        <dbReference type="ARBA" id="ARBA00022833"/>
    </source>
</evidence>
<organism evidence="14 15">
    <name type="scientific">Azospirillum melinis</name>
    <dbReference type="NCBI Taxonomy" id="328839"/>
    <lineage>
        <taxon>Bacteria</taxon>
        <taxon>Pseudomonadati</taxon>
        <taxon>Pseudomonadota</taxon>
        <taxon>Alphaproteobacteria</taxon>
        <taxon>Rhodospirillales</taxon>
        <taxon>Azospirillaceae</taxon>
        <taxon>Azospirillum</taxon>
    </lineage>
</organism>
<dbReference type="Gene3D" id="3.40.140.10">
    <property type="entry name" value="Cytidine Deaminase, domain 2"/>
    <property type="match status" value="1"/>
</dbReference>
<dbReference type="Proteomes" id="UP000605086">
    <property type="component" value="Unassembled WGS sequence"/>
</dbReference>
<gene>
    <name evidence="14" type="primary">ribD</name>
    <name evidence="14" type="ORF">GBZ48_15750</name>
</gene>
<dbReference type="NCBIfam" id="TIGR00227">
    <property type="entry name" value="ribD_Cterm"/>
    <property type="match status" value="1"/>
</dbReference>
<dbReference type="EC" id="1.1.1.193" evidence="12"/>
<dbReference type="GO" id="GO:0008835">
    <property type="term" value="F:diaminohydroxyphosphoribosylaminopyrimidine deaminase activity"/>
    <property type="evidence" value="ECO:0007669"/>
    <property type="project" value="UniProtKB-EC"/>
</dbReference>
<dbReference type="PANTHER" id="PTHR38011">
    <property type="entry name" value="DIHYDROFOLATE REDUCTASE FAMILY PROTEIN (AFU_ORTHOLOGUE AFUA_8G06820)"/>
    <property type="match status" value="1"/>
</dbReference>
<dbReference type="Pfam" id="PF00383">
    <property type="entry name" value="dCMP_cyt_deam_1"/>
    <property type="match status" value="1"/>
</dbReference>
<dbReference type="InterPro" id="IPR002125">
    <property type="entry name" value="CMP_dCMP_dom"/>
</dbReference>
<comment type="catalytic activity">
    <reaction evidence="12">
        <text>5-amino-6-(5-phospho-D-ribitylamino)uracil + NADP(+) = 5-amino-6-(5-phospho-D-ribosylamino)uracil + NADPH + H(+)</text>
        <dbReference type="Rhea" id="RHEA:17845"/>
        <dbReference type="ChEBI" id="CHEBI:15378"/>
        <dbReference type="ChEBI" id="CHEBI:57783"/>
        <dbReference type="ChEBI" id="CHEBI:58349"/>
        <dbReference type="ChEBI" id="CHEBI:58421"/>
        <dbReference type="ChEBI" id="CHEBI:58453"/>
        <dbReference type="EC" id="1.1.1.193"/>
    </reaction>
</comment>
<feature type="domain" description="CMP/dCMP-type deaminase" evidence="13">
    <location>
        <begin position="1"/>
        <end position="120"/>
    </location>
</feature>
<dbReference type="InterPro" id="IPR016192">
    <property type="entry name" value="APOBEC/CMP_deaminase_Zn-bd"/>
</dbReference>
<reference evidence="14 15" key="1">
    <citation type="submission" date="2019-10" db="EMBL/GenBank/DDBJ databases">
        <title>Genome sequence of Azospirillum melinis.</title>
        <authorList>
            <person name="Ambrosini A."/>
            <person name="Sant'Anna F.H."/>
            <person name="Cassan F.D."/>
            <person name="Souza E.M."/>
            <person name="Passaglia L.M.P."/>
        </authorList>
    </citation>
    <scope>NUCLEOTIDE SEQUENCE [LARGE SCALE GENOMIC DNA]</scope>
    <source>
        <strain evidence="14 15">TMCY0552</strain>
    </source>
</reference>
<evidence type="ECO:0000313" key="15">
    <source>
        <dbReference type="Proteomes" id="UP000605086"/>
    </source>
</evidence>
<dbReference type="SUPFAM" id="SSF53597">
    <property type="entry name" value="Dihydrofolate reductase-like"/>
    <property type="match status" value="1"/>
</dbReference>
<evidence type="ECO:0000256" key="1">
    <source>
        <dbReference type="ARBA" id="ARBA00002151"/>
    </source>
</evidence>
<comment type="function">
    <text evidence="1 12">Converts 2,5-diamino-6-(ribosylamino)-4(3h)-pyrimidinone 5'-phosphate into 5-amino-6-(ribosylamino)-2,4(1h,3h)-pyrimidinedione 5'-phosphate.</text>
</comment>
<dbReference type="InterPro" id="IPR002734">
    <property type="entry name" value="RibDG_C"/>
</dbReference>
<comment type="caution">
    <text evidence="14">The sequence shown here is derived from an EMBL/GenBank/DDBJ whole genome shotgun (WGS) entry which is preliminary data.</text>
</comment>
<dbReference type="Pfam" id="PF01872">
    <property type="entry name" value="RibD_C"/>
    <property type="match status" value="1"/>
</dbReference>
<dbReference type="PIRSF" id="PIRSF006769">
    <property type="entry name" value="RibD"/>
    <property type="match status" value="1"/>
</dbReference>
<proteinExistence type="inferred from homology"/>
<dbReference type="EC" id="3.5.4.26" evidence="12"/>
<name>A0ABX2KAU8_9PROT</name>
<dbReference type="GO" id="GO:0008703">
    <property type="term" value="F:5-amino-6-(5-phosphoribosylamino)uracil reductase activity"/>
    <property type="evidence" value="ECO:0007669"/>
    <property type="project" value="UniProtKB-EC"/>
</dbReference>
<evidence type="ECO:0000256" key="12">
    <source>
        <dbReference type="PIRNR" id="PIRNR006769"/>
    </source>
</evidence>
<keyword evidence="6 12" id="KW-0686">Riboflavin biosynthesis</keyword>
<dbReference type="InterPro" id="IPR011549">
    <property type="entry name" value="RibD_C"/>
</dbReference>
<dbReference type="Gene3D" id="3.40.430.10">
    <property type="entry name" value="Dihydrofolate Reductase, subunit A"/>
    <property type="match status" value="1"/>
</dbReference>
<comment type="similarity">
    <text evidence="5 12">In the C-terminal section; belongs to the HTP reductase family.</text>
</comment>
<dbReference type="RefSeq" id="WP_174471912.1">
    <property type="nucleotide sequence ID" value="NZ_JAGINN010000001.1"/>
</dbReference>
<comment type="cofactor">
    <cofactor evidence="12">
        <name>Zn(2+)</name>
        <dbReference type="ChEBI" id="CHEBI:29105"/>
    </cofactor>
    <text evidence="12">Binds 1 zinc ion.</text>
</comment>
<keyword evidence="15" id="KW-1185">Reference proteome</keyword>
<evidence type="ECO:0000256" key="4">
    <source>
        <dbReference type="ARBA" id="ARBA00005259"/>
    </source>
</evidence>
<evidence type="ECO:0000256" key="11">
    <source>
        <dbReference type="ARBA" id="ARBA00023268"/>
    </source>
</evidence>
<comment type="pathway">
    <text evidence="3 12">Cofactor biosynthesis; riboflavin biosynthesis; 5-amino-6-(D-ribitylamino)uracil from GTP: step 3/4.</text>
</comment>
<evidence type="ECO:0000313" key="14">
    <source>
        <dbReference type="EMBL" id="NUB00735.1"/>
    </source>
</evidence>
<accession>A0ABX2KAU8</accession>
<keyword evidence="9 12" id="KW-0521">NADP</keyword>
<dbReference type="PROSITE" id="PS51747">
    <property type="entry name" value="CYT_DCMP_DEAMINASES_2"/>
    <property type="match status" value="1"/>
</dbReference>
<evidence type="ECO:0000256" key="7">
    <source>
        <dbReference type="ARBA" id="ARBA00022723"/>
    </source>
</evidence>
<dbReference type="InterPro" id="IPR024072">
    <property type="entry name" value="DHFR-like_dom_sf"/>
</dbReference>
<evidence type="ECO:0000256" key="10">
    <source>
        <dbReference type="ARBA" id="ARBA00023002"/>
    </source>
</evidence>
<keyword evidence="7 12" id="KW-0479">Metal-binding</keyword>
<dbReference type="PROSITE" id="PS00903">
    <property type="entry name" value="CYT_DCMP_DEAMINASES_1"/>
    <property type="match status" value="1"/>
</dbReference>
<protein>
    <recommendedName>
        <fullName evidence="12">Riboflavin biosynthesis protein RibD</fullName>
    </recommendedName>
    <domain>
        <recommendedName>
            <fullName evidence="12">Diaminohydroxyphosphoribosylaminopyrimidine deaminase</fullName>
            <shortName evidence="12">DRAP deaminase</shortName>
            <ecNumber evidence="12">3.5.4.26</ecNumber>
        </recommendedName>
        <alternativeName>
            <fullName evidence="12">Riboflavin-specific deaminase</fullName>
        </alternativeName>
    </domain>
    <domain>
        <recommendedName>
            <fullName evidence="12">5-amino-6-(5-phosphoribosylamino)uracil reductase</fullName>
            <ecNumber evidence="12">1.1.1.193</ecNumber>
        </recommendedName>
        <alternativeName>
            <fullName evidence="12">HTP reductase</fullName>
        </alternativeName>
    </domain>
</protein>
<dbReference type="InterPro" id="IPR050765">
    <property type="entry name" value="Riboflavin_Biosynth_HTPR"/>
</dbReference>
<evidence type="ECO:0000256" key="9">
    <source>
        <dbReference type="ARBA" id="ARBA00022857"/>
    </source>
</evidence>
<dbReference type="EMBL" id="WHOS01000018">
    <property type="protein sequence ID" value="NUB00735.1"/>
    <property type="molecule type" value="Genomic_DNA"/>
</dbReference>
<evidence type="ECO:0000256" key="6">
    <source>
        <dbReference type="ARBA" id="ARBA00022619"/>
    </source>
</evidence>
<keyword evidence="11" id="KW-0511">Multifunctional enzyme</keyword>